<dbReference type="Proteomes" id="UP000186720">
    <property type="component" value="Unassembled WGS sequence"/>
</dbReference>
<dbReference type="STRING" id="1302689.RG47T_5127"/>
<dbReference type="AlphaFoldDB" id="A0A1Q6A6M5"/>
<proteinExistence type="predicted"/>
<dbReference type="InterPro" id="IPR000639">
    <property type="entry name" value="Epox_hydrolase-like"/>
</dbReference>
<dbReference type="PRINTS" id="PR00412">
    <property type="entry name" value="EPOXHYDRLASE"/>
</dbReference>
<dbReference type="EMBL" id="MPPL01000001">
    <property type="protein sequence ID" value="OKS89642.1"/>
    <property type="molecule type" value="Genomic_DNA"/>
</dbReference>
<keyword evidence="1" id="KW-0378">Hydrolase</keyword>
<dbReference type="RefSeq" id="WP_216351103.1">
    <property type="nucleotide sequence ID" value="NZ_FPAM01000022.1"/>
</dbReference>
<dbReference type="PANTHER" id="PTHR43329">
    <property type="entry name" value="EPOXIDE HYDROLASE"/>
    <property type="match status" value="1"/>
</dbReference>
<evidence type="ECO:0000313" key="5">
    <source>
        <dbReference type="Proteomes" id="UP000186720"/>
    </source>
</evidence>
<gene>
    <name evidence="4" type="ORF">RG47T_5127</name>
</gene>
<name>A0A1Q6A6M5_9SPHI</name>
<dbReference type="SUPFAM" id="SSF53474">
    <property type="entry name" value="alpha/beta-Hydrolases"/>
    <property type="match status" value="1"/>
</dbReference>
<dbReference type="InterPro" id="IPR000073">
    <property type="entry name" value="AB_hydrolase_1"/>
</dbReference>
<dbReference type="Gene3D" id="3.40.50.1820">
    <property type="entry name" value="alpha/beta hydrolase"/>
    <property type="match status" value="1"/>
</dbReference>
<reference evidence="4 5" key="1">
    <citation type="submission" date="2016-11" db="EMBL/GenBank/DDBJ databases">
        <title>Whole Genome Sequencing of Mucilaginibacter polytrichastri RG4-7(T) isolated from the moss sample.</title>
        <authorList>
            <person name="Li Y."/>
        </authorList>
    </citation>
    <scope>NUCLEOTIDE SEQUENCE [LARGE SCALE GENOMIC DNA]</scope>
    <source>
        <strain evidence="4 5">RG4-7</strain>
    </source>
</reference>
<evidence type="ECO:0000256" key="2">
    <source>
        <dbReference type="SAM" id="MobiDB-lite"/>
    </source>
</evidence>
<protein>
    <recommendedName>
        <fullName evidence="3">AB hydrolase-1 domain-containing protein</fullName>
    </recommendedName>
</protein>
<evidence type="ECO:0000256" key="1">
    <source>
        <dbReference type="ARBA" id="ARBA00022801"/>
    </source>
</evidence>
<feature type="domain" description="AB hydrolase-1" evidence="3">
    <location>
        <begin position="75"/>
        <end position="400"/>
    </location>
</feature>
<feature type="region of interest" description="Disordered" evidence="2">
    <location>
        <begin position="201"/>
        <end position="224"/>
    </location>
</feature>
<evidence type="ECO:0000259" key="3">
    <source>
        <dbReference type="Pfam" id="PF00561"/>
    </source>
</evidence>
<dbReference type="GO" id="GO:0016787">
    <property type="term" value="F:hydrolase activity"/>
    <property type="evidence" value="ECO:0007669"/>
    <property type="project" value="UniProtKB-KW"/>
</dbReference>
<accession>A0A1Q6A6M5</accession>
<comment type="caution">
    <text evidence="4">The sequence shown here is derived from an EMBL/GenBank/DDBJ whole genome shotgun (WGS) entry which is preliminary data.</text>
</comment>
<sequence length="418" mass="46574">MERRNFVKNTALVALGAVLIRPLKVLAEKKPNDMKTNEQLKEMELPAGIRERYVPGVNGLTVHVLEAGFETPKRPAVLLLHGFPELAYSWRKVMLPLAAAGYHVIAYDQRGYGRTTGWDNSYDGNFASFRTHELSRDALGVAMAMGHDAVHTIIGHDVGAIIASYCALVRPDFFRSVVLLSCPFGGVPPLPFGVVTQSGPNLQPTAPAQDPLASLPRPSKDSTTYFSTRSANNDMLNCKQGLHDFQRAYFHVKSADWSQNKPFPLTSGTAEEFAKQPMYYVLDLDKTMPEEVAPYMPSQHEVAACKWLTDADLDVYIHEFKRTGFQGGLNWYRCTTNGLNRSDLELFSGYTIDVPSCFISGVADWATFRPPGALEQMQRKACTKMESFHIIEGAGHWLQQEQPEQVTGLVVDFLKNLK</sequence>
<dbReference type="InterPro" id="IPR029058">
    <property type="entry name" value="AB_hydrolase_fold"/>
</dbReference>
<dbReference type="Pfam" id="PF00561">
    <property type="entry name" value="Abhydrolase_1"/>
    <property type="match status" value="1"/>
</dbReference>
<keyword evidence="5" id="KW-1185">Reference proteome</keyword>
<organism evidence="4 5">
    <name type="scientific">Mucilaginibacter polytrichastri</name>
    <dbReference type="NCBI Taxonomy" id="1302689"/>
    <lineage>
        <taxon>Bacteria</taxon>
        <taxon>Pseudomonadati</taxon>
        <taxon>Bacteroidota</taxon>
        <taxon>Sphingobacteriia</taxon>
        <taxon>Sphingobacteriales</taxon>
        <taxon>Sphingobacteriaceae</taxon>
        <taxon>Mucilaginibacter</taxon>
    </lineage>
</organism>
<evidence type="ECO:0000313" key="4">
    <source>
        <dbReference type="EMBL" id="OKS89642.1"/>
    </source>
</evidence>